<dbReference type="AlphaFoldDB" id="A0AA88AL33"/>
<evidence type="ECO:0000313" key="2">
    <source>
        <dbReference type="Proteomes" id="UP001187192"/>
    </source>
</evidence>
<keyword evidence="2" id="KW-1185">Reference proteome</keyword>
<evidence type="ECO:0000313" key="1">
    <source>
        <dbReference type="EMBL" id="GMN54395.1"/>
    </source>
</evidence>
<name>A0AA88AL33_FICCA</name>
<dbReference type="EMBL" id="BTGU01000051">
    <property type="protein sequence ID" value="GMN54395.1"/>
    <property type="molecule type" value="Genomic_DNA"/>
</dbReference>
<gene>
    <name evidence="1" type="ORF">TIFTF001_023520</name>
</gene>
<proteinExistence type="predicted"/>
<organism evidence="1 2">
    <name type="scientific">Ficus carica</name>
    <name type="common">Common fig</name>
    <dbReference type="NCBI Taxonomy" id="3494"/>
    <lineage>
        <taxon>Eukaryota</taxon>
        <taxon>Viridiplantae</taxon>
        <taxon>Streptophyta</taxon>
        <taxon>Embryophyta</taxon>
        <taxon>Tracheophyta</taxon>
        <taxon>Spermatophyta</taxon>
        <taxon>Magnoliopsida</taxon>
        <taxon>eudicotyledons</taxon>
        <taxon>Gunneridae</taxon>
        <taxon>Pentapetalae</taxon>
        <taxon>rosids</taxon>
        <taxon>fabids</taxon>
        <taxon>Rosales</taxon>
        <taxon>Moraceae</taxon>
        <taxon>Ficeae</taxon>
        <taxon>Ficus</taxon>
    </lineage>
</organism>
<protein>
    <submittedName>
        <fullName evidence="1">Uncharacterized protein</fullName>
    </submittedName>
</protein>
<dbReference type="Proteomes" id="UP001187192">
    <property type="component" value="Unassembled WGS sequence"/>
</dbReference>
<sequence length="73" mass="8124">MKSRASATVVTVTASLPKKLHQPSIVIARRSFCLSSFSTPLNAIKIRPSIEDGKERTNVRADLLHTSMKQCWN</sequence>
<accession>A0AA88AL33</accession>
<reference evidence="1" key="1">
    <citation type="submission" date="2023-07" db="EMBL/GenBank/DDBJ databases">
        <title>draft genome sequence of fig (Ficus carica).</title>
        <authorList>
            <person name="Takahashi T."/>
            <person name="Nishimura K."/>
        </authorList>
    </citation>
    <scope>NUCLEOTIDE SEQUENCE</scope>
</reference>
<comment type="caution">
    <text evidence="1">The sequence shown here is derived from an EMBL/GenBank/DDBJ whole genome shotgun (WGS) entry which is preliminary data.</text>
</comment>